<name>A0ABR1E5F6_NECAM</name>
<proteinExistence type="predicted"/>
<reference evidence="1 2" key="1">
    <citation type="submission" date="2023-08" db="EMBL/GenBank/DDBJ databases">
        <title>A Necator americanus chromosomal reference genome.</title>
        <authorList>
            <person name="Ilik V."/>
            <person name="Petrzelkova K.J."/>
            <person name="Pardy F."/>
            <person name="Fuh T."/>
            <person name="Niatou-Singa F.S."/>
            <person name="Gouil Q."/>
            <person name="Baker L."/>
            <person name="Ritchie M.E."/>
            <person name="Jex A.R."/>
            <person name="Gazzola D."/>
            <person name="Li H."/>
            <person name="Toshio Fujiwara R."/>
            <person name="Zhan B."/>
            <person name="Aroian R.V."/>
            <person name="Pafco B."/>
            <person name="Schwarz E.M."/>
        </authorList>
    </citation>
    <scope>NUCLEOTIDE SEQUENCE [LARGE SCALE GENOMIC DNA]</scope>
    <source>
        <strain evidence="1 2">Aroian</strain>
        <tissue evidence="1">Whole animal</tissue>
    </source>
</reference>
<accession>A0ABR1E5F6</accession>
<dbReference type="Proteomes" id="UP001303046">
    <property type="component" value="Unassembled WGS sequence"/>
</dbReference>
<keyword evidence="2" id="KW-1185">Reference proteome</keyword>
<sequence>MTGDCVTRQTPLLSRRPNIVNGEIPFCLPYICDDMSRAVTELSTQRVSAERRGVIEIPSANLNCQLIPGQSEGQETWAQLLNLSNRVKRLFERLFDLTPMNPFPSVTFQSSINTGGIVEEHPSTSQAHEGGDTQLSETLYEVRPARPKLPKSGAKPQLTEAELYTRNPNIEVKEERKEQEGQLMQGKNSIEVTHVPYVCTKYLRVLYICVQEVLRFTFAYKYDAAFSLPPRHIHWKGGTTKRYHVAEAVYGCTTKDHGINCLGKIGEKVLMEDFSRTFVLLMISFSFREEQMRQRRCSRN</sequence>
<gene>
    <name evidence="1" type="primary">Necator_chrV.g20165</name>
    <name evidence="1" type="ORF">RB195_015373</name>
</gene>
<organism evidence="1 2">
    <name type="scientific">Necator americanus</name>
    <name type="common">Human hookworm</name>
    <dbReference type="NCBI Taxonomy" id="51031"/>
    <lineage>
        <taxon>Eukaryota</taxon>
        <taxon>Metazoa</taxon>
        <taxon>Ecdysozoa</taxon>
        <taxon>Nematoda</taxon>
        <taxon>Chromadorea</taxon>
        <taxon>Rhabditida</taxon>
        <taxon>Rhabditina</taxon>
        <taxon>Rhabditomorpha</taxon>
        <taxon>Strongyloidea</taxon>
        <taxon>Ancylostomatidae</taxon>
        <taxon>Bunostominae</taxon>
        <taxon>Necator</taxon>
    </lineage>
</organism>
<evidence type="ECO:0000313" key="2">
    <source>
        <dbReference type="Proteomes" id="UP001303046"/>
    </source>
</evidence>
<comment type="caution">
    <text evidence="1">The sequence shown here is derived from an EMBL/GenBank/DDBJ whole genome shotgun (WGS) entry which is preliminary data.</text>
</comment>
<protein>
    <submittedName>
        <fullName evidence="1">Uncharacterized protein</fullName>
    </submittedName>
</protein>
<evidence type="ECO:0000313" key="1">
    <source>
        <dbReference type="EMBL" id="KAK6757515.1"/>
    </source>
</evidence>
<dbReference type="EMBL" id="JAVFWL010000005">
    <property type="protein sequence ID" value="KAK6757515.1"/>
    <property type="molecule type" value="Genomic_DNA"/>
</dbReference>